<reference evidence="4" key="1">
    <citation type="submission" date="2023-07" db="EMBL/GenBank/DDBJ databases">
        <title>Sorghum-associated microbial communities from plants grown in Nebraska, USA.</title>
        <authorList>
            <person name="Schachtman D."/>
        </authorList>
    </citation>
    <scope>NUCLEOTIDE SEQUENCE</scope>
    <source>
        <strain evidence="4">1457</strain>
    </source>
</reference>
<dbReference type="SUPFAM" id="SSF48452">
    <property type="entry name" value="TPR-like"/>
    <property type="match status" value="1"/>
</dbReference>
<dbReference type="SUPFAM" id="SSF52540">
    <property type="entry name" value="P-loop containing nucleoside triphosphate hydrolases"/>
    <property type="match status" value="1"/>
</dbReference>
<evidence type="ECO:0000256" key="2">
    <source>
        <dbReference type="PROSITE-ProRule" id="PRU01091"/>
    </source>
</evidence>
<evidence type="ECO:0000313" key="4">
    <source>
        <dbReference type="EMBL" id="MDR6705240.1"/>
    </source>
</evidence>
<dbReference type="EMBL" id="JAVDSW010000008">
    <property type="protein sequence ID" value="MDR6705240.1"/>
    <property type="molecule type" value="Genomic_DNA"/>
</dbReference>
<dbReference type="RefSeq" id="WP_111791591.1">
    <property type="nucleotide sequence ID" value="NZ_JAGIPD010000006.1"/>
</dbReference>
<dbReference type="SUPFAM" id="SSF46894">
    <property type="entry name" value="C-terminal effector domain of the bipartite response regulators"/>
    <property type="match status" value="1"/>
</dbReference>
<keyword evidence="1 2" id="KW-0238">DNA-binding</keyword>
<sequence length="926" mass="100831">MTVLRFGRFELDTAQRKLTESGNVLQLGGKAFDILAVLATSAGEVVSKETLLAAVWPDTTVEEGALRVHLVTLRKLLGDRTSGRYIENVPGRGYVFVMPVEGSGVGSVNQAPAKPQVLQQSFPRLTERLIGRDDFVAETAQMLSTNRLVTISGAGGVGKTSVALAAAEIISAAREVLFVDLASLSDEKQIAPTVASLLGLSVVIDNAEHAVLEALAERNLLLLLDNCEHVISKAAFIVEDILAAAKQVTVLATSREPLRIAGERIRQLPSLPVPPEDSPQSSLLKYPAVELFVDRVMLSSELEDFNNPETLAAAASIVRRLDGIPLAIELAASGVANLGLAHLVSSLSDPLAVLRRGRRTAPPRQQTLRATLDWSFDGLTDKERLLFEYCAMFASAFSTEAAQTLCAGVMPEEDFYEAFDGLFLKSLFSVSGGDGKYRLLQTTRSYALDKVRRGYQARLLHAAHADYCEKALANAARDWPTLATADWMRLYSDLIHDIRSAIHWSFESIETAESGMRLAANSKILWVQLGLMNEQIQVLDEALKRVPGSAHEGTETELDLRISKGSALYHVQGYSKDGDALYEIDRGIEIAEAIGNLGKCIQANAARTAILCSHGRYQDAIDAALALRDKNPQVSSHVFSAMLGHNYFFNGELSRARKEIEGSLDDGSGSIRRTSNAGLGFDQRISGLAVLVFVEFLEGNMVTAMDLLKESVREAEDLGYSIASCLLLMLSAFPMASLVGRHSEASEYLDKAEGLAKQQRLIRWQQWISSYRNGLFGDDNHGGLEKELSGAAALRLEYFVVIAGERARKTHIERALQGDAGWCRPELLRLLAIAEFPTNPELARKIAADAVALSRKMVATFWELRCLMAAYELSSRSDQPGIIDDIEAVIGKFEPGSKTIDLEAATDLIRLAPCRNGLTLESDSAS</sequence>
<evidence type="ECO:0000256" key="1">
    <source>
        <dbReference type="ARBA" id="ARBA00023125"/>
    </source>
</evidence>
<dbReference type="AlphaFoldDB" id="A0AAW8M1S7"/>
<dbReference type="GO" id="GO:0003677">
    <property type="term" value="F:DNA binding"/>
    <property type="evidence" value="ECO:0007669"/>
    <property type="project" value="UniProtKB-UniRule"/>
</dbReference>
<feature type="domain" description="OmpR/PhoB-type" evidence="3">
    <location>
        <begin position="1"/>
        <end position="98"/>
    </location>
</feature>
<dbReference type="PANTHER" id="PTHR47691">
    <property type="entry name" value="REGULATOR-RELATED"/>
    <property type="match status" value="1"/>
</dbReference>
<dbReference type="InterPro" id="IPR011990">
    <property type="entry name" value="TPR-like_helical_dom_sf"/>
</dbReference>
<gene>
    <name evidence="4" type="ORF">J2W61_005115</name>
</gene>
<dbReference type="Gene3D" id="3.40.50.300">
    <property type="entry name" value="P-loop containing nucleotide triphosphate hydrolases"/>
    <property type="match status" value="1"/>
</dbReference>
<proteinExistence type="predicted"/>
<dbReference type="InterPro" id="IPR016032">
    <property type="entry name" value="Sig_transdc_resp-reg_C-effctor"/>
</dbReference>
<dbReference type="InterPro" id="IPR027417">
    <property type="entry name" value="P-loop_NTPase"/>
</dbReference>
<evidence type="ECO:0000259" key="3">
    <source>
        <dbReference type="PROSITE" id="PS51755"/>
    </source>
</evidence>
<dbReference type="CDD" id="cd00383">
    <property type="entry name" value="trans_reg_C"/>
    <property type="match status" value="1"/>
</dbReference>
<dbReference type="InterPro" id="IPR001867">
    <property type="entry name" value="OmpR/PhoB-type_DNA-bd"/>
</dbReference>
<dbReference type="PANTHER" id="PTHR47691:SF3">
    <property type="entry name" value="HTH-TYPE TRANSCRIPTIONAL REGULATOR RV0890C-RELATED"/>
    <property type="match status" value="1"/>
</dbReference>
<dbReference type="GO" id="GO:0000160">
    <property type="term" value="P:phosphorelay signal transduction system"/>
    <property type="evidence" value="ECO:0007669"/>
    <property type="project" value="InterPro"/>
</dbReference>
<evidence type="ECO:0000313" key="5">
    <source>
        <dbReference type="Proteomes" id="UP001265315"/>
    </source>
</evidence>
<comment type="caution">
    <text evidence="4">The sequence shown here is derived from an EMBL/GenBank/DDBJ whole genome shotgun (WGS) entry which is preliminary data.</text>
</comment>
<dbReference type="Pfam" id="PF00486">
    <property type="entry name" value="Trans_reg_C"/>
    <property type="match status" value="1"/>
</dbReference>
<protein>
    <submittedName>
        <fullName evidence="4">ATPase/DNA-binding winged helix-turn-helix (WHTH) protein</fullName>
    </submittedName>
</protein>
<dbReference type="GO" id="GO:0006355">
    <property type="term" value="P:regulation of DNA-templated transcription"/>
    <property type="evidence" value="ECO:0007669"/>
    <property type="project" value="InterPro"/>
</dbReference>
<dbReference type="InterPro" id="IPR036388">
    <property type="entry name" value="WH-like_DNA-bd_sf"/>
</dbReference>
<feature type="DNA-binding region" description="OmpR/PhoB-type" evidence="2">
    <location>
        <begin position="1"/>
        <end position="98"/>
    </location>
</feature>
<accession>A0AAW8M1S7</accession>
<name>A0AAW8M1S7_AGRTU</name>
<dbReference type="SMART" id="SM00862">
    <property type="entry name" value="Trans_reg_C"/>
    <property type="match status" value="1"/>
</dbReference>
<dbReference type="Proteomes" id="UP001265315">
    <property type="component" value="Unassembled WGS sequence"/>
</dbReference>
<dbReference type="PRINTS" id="PR00364">
    <property type="entry name" value="DISEASERSIST"/>
</dbReference>
<dbReference type="PROSITE" id="PS51755">
    <property type="entry name" value="OMPR_PHOB"/>
    <property type="match status" value="1"/>
</dbReference>
<organism evidence="4 5">
    <name type="scientific">Agrobacterium tumefaciens</name>
    <dbReference type="NCBI Taxonomy" id="358"/>
    <lineage>
        <taxon>Bacteria</taxon>
        <taxon>Pseudomonadati</taxon>
        <taxon>Pseudomonadota</taxon>
        <taxon>Alphaproteobacteria</taxon>
        <taxon>Hyphomicrobiales</taxon>
        <taxon>Rhizobiaceae</taxon>
        <taxon>Rhizobium/Agrobacterium group</taxon>
        <taxon>Agrobacterium</taxon>
        <taxon>Agrobacterium tumefaciens complex</taxon>
    </lineage>
</organism>
<dbReference type="Gene3D" id="1.10.10.10">
    <property type="entry name" value="Winged helix-like DNA-binding domain superfamily/Winged helix DNA-binding domain"/>
    <property type="match status" value="1"/>
</dbReference>